<reference evidence="2 3" key="1">
    <citation type="submission" date="2021-04" db="EMBL/GenBank/DDBJ databases">
        <title>Nocardia tengchongensis.</title>
        <authorList>
            <person name="Zhuang k."/>
            <person name="Ran Y."/>
            <person name="Li W."/>
        </authorList>
    </citation>
    <scope>NUCLEOTIDE SEQUENCE [LARGE SCALE GENOMIC DNA]</scope>
    <source>
        <strain evidence="2 3">CFH S0057</strain>
    </source>
</reference>
<dbReference type="Gene3D" id="3.30.450.180">
    <property type="match status" value="1"/>
</dbReference>
<evidence type="ECO:0000313" key="2">
    <source>
        <dbReference type="EMBL" id="QVI19027.1"/>
    </source>
</evidence>
<proteinExistence type="predicted"/>
<protein>
    <submittedName>
        <fullName evidence="2">XRE family transcriptional regulator</fullName>
    </submittedName>
</protein>
<sequence length="216" mass="24455">MSASYITHLELGRRGRPTQAVVEALFACLHRVQPVSHRSRRYLFDLAGLPDPAAPSLAELRAAIDPAKLRRLERLGPDPAGYFDSRWHVLALNDAARLAFPGLTEGGNWLIWLLEDSRATTALLDREAAAAASVSVLRARIAAFDVPEWSGDYLRDLGRSPEFRRLWSRAQDLDHPGERIIRLRDRRGEVPLDMQLYDVESARYPGWIRMLWGMTC</sequence>
<organism evidence="2 3">
    <name type="scientific">Nocardia tengchongensis</name>
    <dbReference type="NCBI Taxonomy" id="2055889"/>
    <lineage>
        <taxon>Bacteria</taxon>
        <taxon>Bacillati</taxon>
        <taxon>Actinomycetota</taxon>
        <taxon>Actinomycetes</taxon>
        <taxon>Mycobacteriales</taxon>
        <taxon>Nocardiaceae</taxon>
        <taxon>Nocardia</taxon>
    </lineage>
</organism>
<feature type="domain" description="MmyB-like transcription regulator ligand binding" evidence="1">
    <location>
        <begin position="65"/>
        <end position="199"/>
    </location>
</feature>
<dbReference type="EMBL" id="CP074371">
    <property type="protein sequence ID" value="QVI19027.1"/>
    <property type="molecule type" value="Genomic_DNA"/>
</dbReference>
<evidence type="ECO:0000313" key="3">
    <source>
        <dbReference type="Proteomes" id="UP000683310"/>
    </source>
</evidence>
<evidence type="ECO:0000259" key="1">
    <source>
        <dbReference type="Pfam" id="PF17765"/>
    </source>
</evidence>
<dbReference type="InterPro" id="IPR041413">
    <property type="entry name" value="MLTR_LBD"/>
</dbReference>
<accession>A0ABX8CGE9</accession>
<dbReference type="PANTHER" id="PTHR35010">
    <property type="entry name" value="BLL4672 PROTEIN-RELATED"/>
    <property type="match status" value="1"/>
</dbReference>
<keyword evidence="3" id="KW-1185">Reference proteome</keyword>
<name>A0ABX8CGE9_9NOCA</name>
<dbReference type="Proteomes" id="UP000683310">
    <property type="component" value="Chromosome"/>
</dbReference>
<dbReference type="PANTHER" id="PTHR35010:SF2">
    <property type="entry name" value="BLL4672 PROTEIN"/>
    <property type="match status" value="1"/>
</dbReference>
<gene>
    <name evidence="2" type="ORF">KHQ06_21370</name>
</gene>
<dbReference type="Pfam" id="PF17765">
    <property type="entry name" value="MLTR_LBD"/>
    <property type="match status" value="1"/>
</dbReference>